<reference evidence="5" key="1">
    <citation type="submission" date="2016-10" db="EMBL/GenBank/DDBJ databases">
        <authorList>
            <person name="Varghese N."/>
            <person name="Submissions S."/>
        </authorList>
    </citation>
    <scope>NUCLEOTIDE SEQUENCE [LARGE SCALE GENOMIC DNA]</scope>
    <source>
        <strain evidence="5">DSM 241</strain>
    </source>
</reference>
<dbReference type="GO" id="GO:0005840">
    <property type="term" value="C:ribosome"/>
    <property type="evidence" value="ECO:0007669"/>
    <property type="project" value="UniProtKB-KW"/>
</dbReference>
<dbReference type="EMBL" id="FOAA01000001">
    <property type="protein sequence ID" value="SEK31761.1"/>
    <property type="molecule type" value="Genomic_DNA"/>
</dbReference>
<dbReference type="PROSITE" id="PS51186">
    <property type="entry name" value="GNAT"/>
    <property type="match status" value="1"/>
</dbReference>
<keyword evidence="4" id="KW-0687">Ribonucleoprotein</keyword>
<dbReference type="CDD" id="cd04301">
    <property type="entry name" value="NAT_SF"/>
    <property type="match status" value="1"/>
</dbReference>
<sequence length="169" mass="18916">MWYDPAFLGLQAASAEHSSSLRRLSRTGEEVVWAFPDVPRPLHEAGLQSCVSRCTEAVVGVYRGRVIAFGGLGKMEPGGDGFLRHLIVHPDYRGRGVGSTMLRHLTHRAFAHYRCREVHVRVSSRNVPATLFFYELGFLPYGMLSGVTDPYGGGIMRLRLRRRDLEEAS</sequence>
<dbReference type="SUPFAM" id="SSF55729">
    <property type="entry name" value="Acyl-CoA N-acyltransferases (Nat)"/>
    <property type="match status" value="1"/>
</dbReference>
<keyword evidence="4" id="KW-0689">Ribosomal protein</keyword>
<keyword evidence="1" id="KW-0808">Transferase</keyword>
<dbReference type="InterPro" id="IPR050832">
    <property type="entry name" value="Bact_Acetyltransf"/>
</dbReference>
<dbReference type="OrthoDB" id="273614at2"/>
<keyword evidence="5" id="KW-1185">Reference proteome</keyword>
<keyword evidence="2" id="KW-0012">Acyltransferase</keyword>
<dbReference type="InterPro" id="IPR000182">
    <property type="entry name" value="GNAT_dom"/>
</dbReference>
<evidence type="ECO:0000256" key="2">
    <source>
        <dbReference type="ARBA" id="ARBA00023315"/>
    </source>
</evidence>
<name>A0A1H7G0Y0_9GAMM</name>
<dbReference type="RefSeq" id="WP_090250141.1">
    <property type="nucleotide sequence ID" value="NZ_FOAA01000001.1"/>
</dbReference>
<dbReference type="Proteomes" id="UP000199256">
    <property type="component" value="Unassembled WGS sequence"/>
</dbReference>
<evidence type="ECO:0000313" key="4">
    <source>
        <dbReference type="EMBL" id="SEK31761.1"/>
    </source>
</evidence>
<accession>A0A1H7G0Y0</accession>
<dbReference type="Pfam" id="PF00583">
    <property type="entry name" value="Acetyltransf_1"/>
    <property type="match status" value="1"/>
</dbReference>
<dbReference type="GO" id="GO:0016747">
    <property type="term" value="F:acyltransferase activity, transferring groups other than amino-acyl groups"/>
    <property type="evidence" value="ECO:0007669"/>
    <property type="project" value="InterPro"/>
</dbReference>
<dbReference type="AlphaFoldDB" id="A0A1H7G0Y0"/>
<feature type="domain" description="N-acetyltransferase" evidence="3">
    <location>
        <begin position="19"/>
        <end position="161"/>
    </location>
</feature>
<dbReference type="InterPro" id="IPR016181">
    <property type="entry name" value="Acyl_CoA_acyltransferase"/>
</dbReference>
<gene>
    <name evidence="4" type="ORF">SAMN05444515_101397</name>
</gene>
<proteinExistence type="predicted"/>
<dbReference type="PANTHER" id="PTHR43877">
    <property type="entry name" value="AMINOALKYLPHOSPHONATE N-ACETYLTRANSFERASE-RELATED-RELATED"/>
    <property type="match status" value="1"/>
</dbReference>
<evidence type="ECO:0000259" key="3">
    <source>
        <dbReference type="PROSITE" id="PS51186"/>
    </source>
</evidence>
<evidence type="ECO:0000256" key="1">
    <source>
        <dbReference type="ARBA" id="ARBA00022679"/>
    </source>
</evidence>
<organism evidence="4 5">
    <name type="scientific">Ectothiorhodospira marina</name>
    <dbReference type="NCBI Taxonomy" id="1396821"/>
    <lineage>
        <taxon>Bacteria</taxon>
        <taxon>Pseudomonadati</taxon>
        <taxon>Pseudomonadota</taxon>
        <taxon>Gammaproteobacteria</taxon>
        <taxon>Chromatiales</taxon>
        <taxon>Ectothiorhodospiraceae</taxon>
        <taxon>Ectothiorhodospira</taxon>
    </lineage>
</organism>
<evidence type="ECO:0000313" key="5">
    <source>
        <dbReference type="Proteomes" id="UP000199256"/>
    </source>
</evidence>
<dbReference type="STRING" id="1396821.SAMN05444515_101397"/>
<dbReference type="Gene3D" id="3.40.630.30">
    <property type="match status" value="1"/>
</dbReference>
<protein>
    <submittedName>
        <fullName evidence="4">Ribosomal protein S18 acetylase RimI</fullName>
    </submittedName>
</protein>